<feature type="region of interest" description="Disordered" evidence="5">
    <location>
        <begin position="167"/>
        <end position="191"/>
    </location>
</feature>
<keyword evidence="4" id="KW-0539">Nucleus</keyword>
<dbReference type="GO" id="GO:0030154">
    <property type="term" value="P:cell differentiation"/>
    <property type="evidence" value="ECO:0007669"/>
    <property type="project" value="TreeGrafter"/>
</dbReference>
<dbReference type="GO" id="GO:0000978">
    <property type="term" value="F:RNA polymerase II cis-regulatory region sequence-specific DNA binding"/>
    <property type="evidence" value="ECO:0007669"/>
    <property type="project" value="TreeGrafter"/>
</dbReference>
<dbReference type="InterPro" id="IPR013790">
    <property type="entry name" value="Dwarfin"/>
</dbReference>
<dbReference type="InterPro" id="IPR003619">
    <property type="entry name" value="MAD_homology1_Dwarfin-type"/>
</dbReference>
<evidence type="ECO:0000256" key="5">
    <source>
        <dbReference type="SAM" id="MobiDB-lite"/>
    </source>
</evidence>
<dbReference type="GO" id="GO:0009653">
    <property type="term" value="P:anatomical structure morphogenesis"/>
    <property type="evidence" value="ECO:0007669"/>
    <property type="project" value="TreeGrafter"/>
</dbReference>
<evidence type="ECO:0000313" key="7">
    <source>
        <dbReference type="EMBL" id="KAK0395338.1"/>
    </source>
</evidence>
<dbReference type="GO" id="GO:0070411">
    <property type="term" value="F:I-SMAD binding"/>
    <property type="evidence" value="ECO:0007669"/>
    <property type="project" value="TreeGrafter"/>
</dbReference>
<dbReference type="GO" id="GO:0000981">
    <property type="term" value="F:DNA-binding transcription factor activity, RNA polymerase II-specific"/>
    <property type="evidence" value="ECO:0007669"/>
    <property type="project" value="TreeGrafter"/>
</dbReference>
<comment type="subcellular location">
    <subcellularLocation>
        <location evidence="1">Nucleus</location>
    </subcellularLocation>
</comment>
<sequence length="272" mass="30406">MSFPSILDQYLETEVVELSSDEDDTQLIRLPSPRGESTALAEKLCGYCVVSVTDFEKKAIFALIKRLYARPQMIEELCTALDSQGEVETACVAFPRTRDGRIQIGKAKYIPSFIYARIFRFKNLTPSELLPNSKCLHSDGNQGMFCVNPFHYHISRSEVPRRKVFFPVPNNEHEPNSETFPSDGTDGTENTQETIETPFLSPFDLESVEPQEYRTCGFPVLSADVSHYYDPANFLGTSFLNPNFDVTSGVGFVDPSPMSDVDGSRMSFSSGS</sequence>
<dbReference type="InterPro" id="IPR013019">
    <property type="entry name" value="MAD_homology_MH1"/>
</dbReference>
<dbReference type="Proteomes" id="UP001175271">
    <property type="component" value="Unassembled WGS sequence"/>
</dbReference>
<dbReference type="GO" id="GO:0060395">
    <property type="term" value="P:SMAD protein signal transduction"/>
    <property type="evidence" value="ECO:0007669"/>
    <property type="project" value="TreeGrafter"/>
</dbReference>
<dbReference type="AlphaFoldDB" id="A0AA39GZ08"/>
<keyword evidence="8" id="KW-1185">Reference proteome</keyword>
<feature type="compositionally biased region" description="Polar residues" evidence="5">
    <location>
        <begin position="177"/>
        <end position="191"/>
    </location>
</feature>
<accession>A0AA39GZ08</accession>
<gene>
    <name evidence="7" type="ORF">QR680_001238</name>
</gene>
<dbReference type="SUPFAM" id="SSF56366">
    <property type="entry name" value="SMAD MH1 domain"/>
    <property type="match status" value="1"/>
</dbReference>
<dbReference type="Gene3D" id="3.90.520.10">
    <property type="entry name" value="SMAD MH1 domain"/>
    <property type="match status" value="1"/>
</dbReference>
<organism evidence="7 8">
    <name type="scientific">Steinernema hermaphroditum</name>
    <dbReference type="NCBI Taxonomy" id="289476"/>
    <lineage>
        <taxon>Eukaryota</taxon>
        <taxon>Metazoa</taxon>
        <taxon>Ecdysozoa</taxon>
        <taxon>Nematoda</taxon>
        <taxon>Chromadorea</taxon>
        <taxon>Rhabditida</taxon>
        <taxon>Tylenchina</taxon>
        <taxon>Panagrolaimomorpha</taxon>
        <taxon>Strongyloidoidea</taxon>
        <taxon>Steinernematidae</taxon>
        <taxon>Steinernema</taxon>
    </lineage>
</organism>
<dbReference type="GO" id="GO:0051239">
    <property type="term" value="P:regulation of multicellular organismal process"/>
    <property type="evidence" value="ECO:0007669"/>
    <property type="project" value="UniProtKB-ARBA"/>
</dbReference>
<evidence type="ECO:0000259" key="6">
    <source>
        <dbReference type="PROSITE" id="PS51075"/>
    </source>
</evidence>
<name>A0AA39GZ08_9BILA</name>
<dbReference type="InterPro" id="IPR036578">
    <property type="entry name" value="SMAD_MH1_sf"/>
</dbReference>
<feature type="domain" description="MH1" evidence="6">
    <location>
        <begin position="34"/>
        <end position="161"/>
    </location>
</feature>
<comment type="caution">
    <text evidence="7">The sequence shown here is derived from an EMBL/GenBank/DDBJ whole genome shotgun (WGS) entry which is preliminary data.</text>
</comment>
<dbReference type="PROSITE" id="PS51075">
    <property type="entry name" value="MH1"/>
    <property type="match status" value="1"/>
</dbReference>
<evidence type="ECO:0000256" key="3">
    <source>
        <dbReference type="ARBA" id="ARBA00023163"/>
    </source>
</evidence>
<proteinExistence type="predicted"/>
<keyword evidence="2" id="KW-0805">Transcription regulation</keyword>
<evidence type="ECO:0000256" key="1">
    <source>
        <dbReference type="ARBA" id="ARBA00004123"/>
    </source>
</evidence>
<dbReference type="GO" id="GO:0071144">
    <property type="term" value="C:heteromeric SMAD protein complex"/>
    <property type="evidence" value="ECO:0007669"/>
    <property type="project" value="TreeGrafter"/>
</dbReference>
<dbReference type="EMBL" id="JAUCMV010000005">
    <property type="protein sequence ID" value="KAK0395338.1"/>
    <property type="molecule type" value="Genomic_DNA"/>
</dbReference>
<protein>
    <recommendedName>
        <fullName evidence="6">MH1 domain-containing protein</fullName>
    </recommendedName>
</protein>
<dbReference type="PANTHER" id="PTHR13703">
    <property type="entry name" value="SMAD"/>
    <property type="match status" value="1"/>
</dbReference>
<reference evidence="7" key="1">
    <citation type="submission" date="2023-06" db="EMBL/GenBank/DDBJ databases">
        <title>Genomic analysis of the entomopathogenic nematode Steinernema hermaphroditum.</title>
        <authorList>
            <person name="Schwarz E.M."/>
            <person name="Heppert J.K."/>
            <person name="Baniya A."/>
            <person name="Schwartz H.T."/>
            <person name="Tan C.-H."/>
            <person name="Antoshechkin I."/>
            <person name="Sternberg P.W."/>
            <person name="Goodrich-Blair H."/>
            <person name="Dillman A.R."/>
        </authorList>
    </citation>
    <scope>NUCLEOTIDE SEQUENCE</scope>
    <source>
        <strain evidence="7">PS9179</strain>
        <tissue evidence="7">Whole animal</tissue>
    </source>
</reference>
<evidence type="ECO:0000256" key="4">
    <source>
        <dbReference type="ARBA" id="ARBA00023242"/>
    </source>
</evidence>
<dbReference type="GO" id="GO:0030509">
    <property type="term" value="P:BMP signaling pathway"/>
    <property type="evidence" value="ECO:0007669"/>
    <property type="project" value="TreeGrafter"/>
</dbReference>
<dbReference type="SMART" id="SM00523">
    <property type="entry name" value="DWA"/>
    <property type="match status" value="1"/>
</dbReference>
<dbReference type="Pfam" id="PF03165">
    <property type="entry name" value="MH1"/>
    <property type="match status" value="1"/>
</dbReference>
<evidence type="ECO:0000313" key="8">
    <source>
        <dbReference type="Proteomes" id="UP001175271"/>
    </source>
</evidence>
<evidence type="ECO:0000256" key="2">
    <source>
        <dbReference type="ARBA" id="ARBA00023015"/>
    </source>
</evidence>
<keyword evidence="3" id="KW-0804">Transcription</keyword>